<proteinExistence type="predicted"/>
<protein>
    <submittedName>
        <fullName evidence="1">Uncharacterized protein</fullName>
    </submittedName>
</protein>
<accession>A0A0A8YZJ8</accession>
<reference evidence="1" key="1">
    <citation type="submission" date="2014-09" db="EMBL/GenBank/DDBJ databases">
        <authorList>
            <person name="Magalhaes I.L.F."/>
            <person name="Oliveira U."/>
            <person name="Santos F.R."/>
            <person name="Vidigal T.H.D.A."/>
            <person name="Brescovit A.D."/>
            <person name="Santos A.J."/>
        </authorList>
    </citation>
    <scope>NUCLEOTIDE SEQUENCE</scope>
    <source>
        <tissue evidence="1">Shoot tissue taken approximately 20 cm above the soil surface</tissue>
    </source>
</reference>
<sequence>MGACMDWTGFMRSNHVPHSESDFYSTESELYASL</sequence>
<name>A0A0A8YZJ8_ARUDO</name>
<dbReference type="EMBL" id="GBRH01267980">
    <property type="protein sequence ID" value="JAD29915.1"/>
    <property type="molecule type" value="Transcribed_RNA"/>
</dbReference>
<organism evidence="1">
    <name type="scientific">Arundo donax</name>
    <name type="common">Giant reed</name>
    <name type="synonym">Donax arundinaceus</name>
    <dbReference type="NCBI Taxonomy" id="35708"/>
    <lineage>
        <taxon>Eukaryota</taxon>
        <taxon>Viridiplantae</taxon>
        <taxon>Streptophyta</taxon>
        <taxon>Embryophyta</taxon>
        <taxon>Tracheophyta</taxon>
        <taxon>Spermatophyta</taxon>
        <taxon>Magnoliopsida</taxon>
        <taxon>Liliopsida</taxon>
        <taxon>Poales</taxon>
        <taxon>Poaceae</taxon>
        <taxon>PACMAD clade</taxon>
        <taxon>Arundinoideae</taxon>
        <taxon>Arundineae</taxon>
        <taxon>Arundo</taxon>
    </lineage>
</organism>
<dbReference type="AlphaFoldDB" id="A0A0A8YZJ8"/>
<evidence type="ECO:0000313" key="1">
    <source>
        <dbReference type="EMBL" id="JAD29915.1"/>
    </source>
</evidence>
<reference evidence="1" key="2">
    <citation type="journal article" date="2015" name="Data Brief">
        <title>Shoot transcriptome of the giant reed, Arundo donax.</title>
        <authorList>
            <person name="Barrero R.A."/>
            <person name="Guerrero F.D."/>
            <person name="Moolhuijzen P."/>
            <person name="Goolsby J.A."/>
            <person name="Tidwell J."/>
            <person name="Bellgard S.E."/>
            <person name="Bellgard M.I."/>
        </authorList>
    </citation>
    <scope>NUCLEOTIDE SEQUENCE</scope>
    <source>
        <tissue evidence="1">Shoot tissue taken approximately 20 cm above the soil surface</tissue>
    </source>
</reference>